<dbReference type="EMBL" id="SRLO01000425">
    <property type="protein sequence ID" value="TNN56551.1"/>
    <property type="molecule type" value="Genomic_DNA"/>
</dbReference>
<sequence length="100" mass="11190">MSDLEAIWHVPPTPHPGPPGPPGDDETHEEEAEMVRGEAPLDDATQRALAQQHANCQCGQHVMRLLHKRREGLLVLVFRSSYWFLFTSWGSGSLATSFVR</sequence>
<feature type="compositionally biased region" description="Pro residues" evidence="1">
    <location>
        <begin position="11"/>
        <end position="22"/>
    </location>
</feature>
<dbReference type="AlphaFoldDB" id="A0A4Z2GTB4"/>
<dbReference type="Proteomes" id="UP000314294">
    <property type="component" value="Unassembled WGS sequence"/>
</dbReference>
<name>A0A4Z2GTB4_9TELE</name>
<feature type="region of interest" description="Disordered" evidence="1">
    <location>
        <begin position="1"/>
        <end position="33"/>
    </location>
</feature>
<protein>
    <submittedName>
        <fullName evidence="2">Uncharacterized protein</fullName>
    </submittedName>
</protein>
<accession>A0A4Z2GTB4</accession>
<proteinExistence type="predicted"/>
<organism evidence="2 3">
    <name type="scientific">Liparis tanakae</name>
    <name type="common">Tanaka's snailfish</name>
    <dbReference type="NCBI Taxonomy" id="230148"/>
    <lineage>
        <taxon>Eukaryota</taxon>
        <taxon>Metazoa</taxon>
        <taxon>Chordata</taxon>
        <taxon>Craniata</taxon>
        <taxon>Vertebrata</taxon>
        <taxon>Euteleostomi</taxon>
        <taxon>Actinopterygii</taxon>
        <taxon>Neopterygii</taxon>
        <taxon>Teleostei</taxon>
        <taxon>Neoteleostei</taxon>
        <taxon>Acanthomorphata</taxon>
        <taxon>Eupercaria</taxon>
        <taxon>Perciformes</taxon>
        <taxon>Cottioidei</taxon>
        <taxon>Cottales</taxon>
        <taxon>Liparidae</taxon>
        <taxon>Liparis</taxon>
    </lineage>
</organism>
<keyword evidence="3" id="KW-1185">Reference proteome</keyword>
<evidence type="ECO:0000313" key="2">
    <source>
        <dbReference type="EMBL" id="TNN56551.1"/>
    </source>
</evidence>
<comment type="caution">
    <text evidence="2">The sequence shown here is derived from an EMBL/GenBank/DDBJ whole genome shotgun (WGS) entry which is preliminary data.</text>
</comment>
<evidence type="ECO:0000256" key="1">
    <source>
        <dbReference type="SAM" id="MobiDB-lite"/>
    </source>
</evidence>
<reference evidence="2 3" key="1">
    <citation type="submission" date="2019-03" db="EMBL/GenBank/DDBJ databases">
        <title>First draft genome of Liparis tanakae, snailfish: a comprehensive survey of snailfish specific genes.</title>
        <authorList>
            <person name="Kim W."/>
            <person name="Song I."/>
            <person name="Jeong J.-H."/>
            <person name="Kim D."/>
            <person name="Kim S."/>
            <person name="Ryu S."/>
            <person name="Song J.Y."/>
            <person name="Lee S.K."/>
        </authorList>
    </citation>
    <scope>NUCLEOTIDE SEQUENCE [LARGE SCALE GENOMIC DNA]</scope>
    <source>
        <tissue evidence="2">Muscle</tissue>
    </source>
</reference>
<feature type="compositionally biased region" description="Acidic residues" evidence="1">
    <location>
        <begin position="23"/>
        <end position="32"/>
    </location>
</feature>
<evidence type="ECO:0000313" key="3">
    <source>
        <dbReference type="Proteomes" id="UP000314294"/>
    </source>
</evidence>
<gene>
    <name evidence="2" type="ORF">EYF80_033196</name>
</gene>